<dbReference type="PANTHER" id="PTHR43745:SF2">
    <property type="entry name" value="NITROREDUCTASE MJ1384-RELATED"/>
    <property type="match status" value="1"/>
</dbReference>
<dbReference type="Pfam" id="PF00881">
    <property type="entry name" value="Nitroreductase"/>
    <property type="match status" value="1"/>
</dbReference>
<evidence type="ECO:0000259" key="2">
    <source>
        <dbReference type="Pfam" id="PF18679"/>
    </source>
</evidence>
<evidence type="ECO:0000259" key="1">
    <source>
        <dbReference type="Pfam" id="PF00881"/>
    </source>
</evidence>
<dbReference type="InterPro" id="IPR029479">
    <property type="entry name" value="Nitroreductase"/>
</dbReference>
<dbReference type="InterPro" id="IPR040776">
    <property type="entry name" value="ThcOx_HTH"/>
</dbReference>
<accession>A0AAW4HYN6</accession>
<evidence type="ECO:0000313" key="4">
    <source>
        <dbReference type="EMBL" id="MBN9901099.1"/>
    </source>
</evidence>
<dbReference type="InterPro" id="IPR020051">
    <property type="entry name" value="SagB-type_dehydrogenase"/>
</dbReference>
<dbReference type="InterPro" id="IPR000415">
    <property type="entry name" value="Nitroreductase-like"/>
</dbReference>
<sequence length="473" mass="54573">MLDYYHLSFQRNVVLTNENEESIILSTNQRKLKLNCISPGIRLVINKLFKQSTSVKELSDLILETDGENSLTIWYFWQQKLLSNGFLDLILKHQEIPIIQLKTINPECNFININEDKQYIISKFTYFRKDTAYTNGWIAVTPLSSFETILFNEGITWITSSNPSISVKKIMEYNQEITKEFAICYLTLLLTAGILLETSSSLSELENQAELAYWEFHDLLFHSRSRLGRHDKPYGGTYRFMNKTEPEPAIKKRMSDDIISLYKPDLEEVTKNDFSFTYVLEQRHSVRHYDNNPITIKQLGEFLFRCARVKRINHKDTIMPYEITSRPYPNGGAVYEFEIYVIINKCEGIEDGMYHYEPHSHVLCRLQVDLLNCSNYVHRTSLGSDEIPQILITFTSRFKRVSWKYQSMAYALTLKNVGALYQTMYLVATSMGLAPCGLGGGDSELFANISGVNFYSEPAVGEFALGSYPKNNL</sequence>
<dbReference type="Pfam" id="PF18679">
    <property type="entry name" value="HTH_57"/>
    <property type="match status" value="1"/>
</dbReference>
<name>A0AAW4HYN6_BACTU</name>
<dbReference type="InterPro" id="IPR052544">
    <property type="entry name" value="Bacteriocin_Proc_Enz"/>
</dbReference>
<organism evidence="4 5">
    <name type="scientific">Bacillus thuringiensis</name>
    <dbReference type="NCBI Taxonomy" id="1428"/>
    <lineage>
        <taxon>Bacteria</taxon>
        <taxon>Bacillati</taxon>
        <taxon>Bacillota</taxon>
        <taxon>Bacilli</taxon>
        <taxon>Bacillales</taxon>
        <taxon>Bacillaceae</taxon>
        <taxon>Bacillus</taxon>
        <taxon>Bacillus cereus group</taxon>
    </lineage>
</organism>
<dbReference type="Pfam" id="PF22767">
    <property type="entry name" value="ThcOx"/>
    <property type="match status" value="1"/>
</dbReference>
<dbReference type="Proteomes" id="UP000775627">
    <property type="component" value="Unassembled WGS sequence"/>
</dbReference>
<reference evidence="4" key="2">
    <citation type="journal article" date="2021" name="J. Invertebr. Pathol.">
        <title>Molecular characterization of a Bacillus thuringiensis strain from Argentina, toxic against Lepidoptera and Coleoptera, based on its whole-genome and Cry protein analysis.</title>
        <authorList>
            <person name="Nicolas Lazarte J."/>
            <person name="Pia Valacco M."/>
            <person name="Moreno S."/>
            <person name="Salerno G.L."/>
            <person name="Beron C.M."/>
        </authorList>
    </citation>
    <scope>NUCLEOTIDE SEQUENCE</scope>
    <source>
        <strain evidence="4">FCC7</strain>
    </source>
</reference>
<dbReference type="Gene3D" id="3.40.109.10">
    <property type="entry name" value="NADH Oxidase"/>
    <property type="match status" value="1"/>
</dbReference>
<feature type="domain" description="ThcOx helix turn helix" evidence="2">
    <location>
        <begin position="1"/>
        <end position="108"/>
    </location>
</feature>
<dbReference type="NCBIfam" id="TIGR03605">
    <property type="entry name" value="antibiot_sagB"/>
    <property type="match status" value="1"/>
</dbReference>
<dbReference type="AlphaFoldDB" id="A0AAW4HYN6"/>
<dbReference type="EMBL" id="VIXF01000003">
    <property type="protein sequence ID" value="MBN9901099.1"/>
    <property type="molecule type" value="Genomic_DNA"/>
</dbReference>
<dbReference type="InterPro" id="IPR054488">
    <property type="entry name" value="ThcOx_dom2"/>
</dbReference>
<feature type="domain" description="Nitroreductase" evidence="1">
    <location>
        <begin position="281"/>
        <end position="453"/>
    </location>
</feature>
<comment type="caution">
    <text evidence="4">The sequence shown here is derived from an EMBL/GenBank/DDBJ whole genome shotgun (WGS) entry which is preliminary data.</text>
</comment>
<protein>
    <submittedName>
        <fullName evidence="4">SagB/ThcOx family dehydrogenase</fullName>
    </submittedName>
</protein>
<proteinExistence type="predicted"/>
<reference evidence="4" key="1">
    <citation type="submission" date="2019-07" db="EMBL/GenBank/DDBJ databases">
        <authorList>
            <person name="Lazarte J.N."/>
            <person name="Poliero A."/>
            <person name="Beron C."/>
        </authorList>
    </citation>
    <scope>NUCLEOTIDE SEQUENCE</scope>
    <source>
        <strain evidence="4">FCC7</strain>
    </source>
</reference>
<dbReference type="GO" id="GO:0016491">
    <property type="term" value="F:oxidoreductase activity"/>
    <property type="evidence" value="ECO:0007669"/>
    <property type="project" value="InterPro"/>
</dbReference>
<feature type="domain" description="Cyanobactin oxidase ThcOx second" evidence="3">
    <location>
        <begin position="119"/>
        <end position="231"/>
    </location>
</feature>
<dbReference type="CDD" id="cd02142">
    <property type="entry name" value="McbC_SagB-like_oxidoreductase"/>
    <property type="match status" value="1"/>
</dbReference>
<dbReference type="SUPFAM" id="SSF55469">
    <property type="entry name" value="FMN-dependent nitroreductase-like"/>
    <property type="match status" value="1"/>
</dbReference>
<evidence type="ECO:0000313" key="5">
    <source>
        <dbReference type="Proteomes" id="UP000775627"/>
    </source>
</evidence>
<gene>
    <name evidence="4" type="ORF">FME64_27660</name>
</gene>
<dbReference type="PANTHER" id="PTHR43745">
    <property type="entry name" value="NITROREDUCTASE MJ1384-RELATED"/>
    <property type="match status" value="1"/>
</dbReference>
<dbReference type="RefSeq" id="WP_206905646.1">
    <property type="nucleotide sequence ID" value="NZ_JAWUAH010000056.1"/>
</dbReference>
<evidence type="ECO:0000259" key="3">
    <source>
        <dbReference type="Pfam" id="PF22767"/>
    </source>
</evidence>